<reference evidence="1 2" key="1">
    <citation type="submission" date="2023-08" db="EMBL/GenBank/DDBJ databases">
        <title>Pleionea litopenaei sp. nov., isolated from stomach of juvenile Litopenaeus vannamei.</title>
        <authorList>
            <person name="Rho A.M."/>
            <person name="Hwang C.Y."/>
        </authorList>
    </citation>
    <scope>NUCLEOTIDE SEQUENCE [LARGE SCALE GENOMIC DNA]</scope>
    <source>
        <strain evidence="1 2">HL-JVS1</strain>
    </source>
</reference>
<dbReference type="InterPro" id="IPR024019">
    <property type="entry name" value="CHP04096"/>
</dbReference>
<keyword evidence="2" id="KW-1185">Reference proteome</keyword>
<evidence type="ECO:0000313" key="2">
    <source>
        <dbReference type="Proteomes" id="UP001239782"/>
    </source>
</evidence>
<dbReference type="InterPro" id="IPR029063">
    <property type="entry name" value="SAM-dependent_MTases_sf"/>
</dbReference>
<protein>
    <submittedName>
        <fullName evidence="1">DNA phosphorothioation-associated putative methyltransferase</fullName>
    </submittedName>
</protein>
<dbReference type="RefSeq" id="WP_309200776.1">
    <property type="nucleotide sequence ID" value="NZ_CP133548.1"/>
</dbReference>
<evidence type="ECO:0000313" key="1">
    <source>
        <dbReference type="EMBL" id="WMS85623.1"/>
    </source>
</evidence>
<dbReference type="SUPFAM" id="SSF53335">
    <property type="entry name" value="S-adenosyl-L-methionine-dependent methyltransferases"/>
    <property type="match status" value="1"/>
</dbReference>
<dbReference type="Proteomes" id="UP001239782">
    <property type="component" value="Chromosome"/>
</dbReference>
<keyword evidence="1" id="KW-0808">Transferase</keyword>
<keyword evidence="1" id="KW-0489">Methyltransferase</keyword>
<dbReference type="EMBL" id="CP133548">
    <property type="protein sequence ID" value="WMS85623.1"/>
    <property type="molecule type" value="Genomic_DNA"/>
</dbReference>
<name>A0AA51RQ79_9GAMM</name>
<gene>
    <name evidence="1" type="ORF">Q9312_10400</name>
</gene>
<dbReference type="GO" id="GO:0008168">
    <property type="term" value="F:methyltransferase activity"/>
    <property type="evidence" value="ECO:0007669"/>
    <property type="project" value="UniProtKB-KW"/>
</dbReference>
<dbReference type="NCBIfam" id="TIGR04096">
    <property type="entry name" value="dnd_rel_methyl"/>
    <property type="match status" value="1"/>
</dbReference>
<dbReference type="GO" id="GO:0032259">
    <property type="term" value="P:methylation"/>
    <property type="evidence" value="ECO:0007669"/>
    <property type="project" value="UniProtKB-KW"/>
</dbReference>
<dbReference type="AlphaFoldDB" id="A0AA51RQ79"/>
<dbReference type="KEGG" id="plei:Q9312_10400"/>
<proteinExistence type="predicted"/>
<organism evidence="1 2">
    <name type="scientific">Pleionea litopenaei</name>
    <dbReference type="NCBI Taxonomy" id="3070815"/>
    <lineage>
        <taxon>Bacteria</taxon>
        <taxon>Pseudomonadati</taxon>
        <taxon>Pseudomonadota</taxon>
        <taxon>Gammaproteobacteria</taxon>
        <taxon>Oceanospirillales</taxon>
        <taxon>Pleioneaceae</taxon>
        <taxon>Pleionea</taxon>
    </lineage>
</organism>
<sequence>MDFDSYKALIMRVKTGKQLPDSVYIHISAINTIPENIVKVIERITNALKIPSADWNILKLYKRDFKVAFLHYPDFETHGYPALRHSFTVDLSKLSVRKASYEKSDNPPILHRKDTFVKSDFELHSLFKEITAEGEEIGLYESPRSIGFKKNWERLISNKGYYLDEAGRLHPKANRDKNKIVVSITNEVEIERHKTAIDRNQLSQPMQILAKHNYFNGDYSVLDYGCGKGDDMRELEAHGIDISGWDPVHCLDGDLLNADIVNLGFVINVIEDKDERLETLKRAWEYADKLLIVSVMIAGESLIRQFTPYKDGVITSRNTFQRYFTQSEFRSYIESSLDESAIAVGQGIFIVFKDKIEEQNFLLERQHVRRDWQQKTQRQIQSRQPSIRKDLIDKHLALFTDFWETSLELGRIPANNEFEFSDQIRRVAGSHIKAHKALIEHFGNDLFEEAQSKRKDDLLVYFALGLFGKRKPQTKMPDGLKRDIKTFYNSYNDAIEQAREVLFSMGNSDLIEESCNKAFDLLKSGYLEDGHSYTFHTRHLGDLPPELRIYIGCATQLYGDLDNFHLVKAHMTSGKVSLMRYDDWNKDTPLLVERIKIKMREQDVDFFDYSGKFTPPPLENKKLFI</sequence>
<accession>A0AA51RQ79</accession>